<gene>
    <name evidence="4" type="ORF">CMQ_6404</name>
</gene>
<dbReference type="STRING" id="655863.F0XM57"/>
<reference evidence="4 5" key="1">
    <citation type="journal article" date="2011" name="Proc. Natl. Acad. Sci. U.S.A.">
        <title>Genome and transcriptome analyses of the mountain pine beetle-fungal symbiont Grosmannia clavigera, a lodgepole pine pathogen.</title>
        <authorList>
            <person name="DiGuistini S."/>
            <person name="Wang Y."/>
            <person name="Liao N.Y."/>
            <person name="Taylor G."/>
            <person name="Tanguay P."/>
            <person name="Feau N."/>
            <person name="Henrissat B."/>
            <person name="Chan S.K."/>
            <person name="Hesse-Orce U."/>
            <person name="Alamouti S.M."/>
            <person name="Tsui C.K.M."/>
            <person name="Docking R.T."/>
            <person name="Levasseur A."/>
            <person name="Haridas S."/>
            <person name="Robertson G."/>
            <person name="Birol I."/>
            <person name="Holt R.A."/>
            <person name="Marra M.A."/>
            <person name="Hamelin R.C."/>
            <person name="Hirst M."/>
            <person name="Jones S.J.M."/>
            <person name="Bohlmann J."/>
            <person name="Breuil C."/>
        </authorList>
    </citation>
    <scope>NUCLEOTIDE SEQUENCE [LARGE SCALE GENOMIC DNA]</scope>
    <source>
        <strain evidence="5">kw1407 / UAMH 11150</strain>
    </source>
</reference>
<feature type="domain" description="NmrA-like" evidence="3">
    <location>
        <begin position="5"/>
        <end position="228"/>
    </location>
</feature>
<name>F0XM57_GROCL</name>
<dbReference type="InParanoid" id="F0XM57"/>
<dbReference type="PANTHER" id="PTHR47706:SF1">
    <property type="entry name" value="CIPA-LIKE, PUTATIVE (AFU_ORTHOLOGUE AFUA_1G12460)-RELATED"/>
    <property type="match status" value="1"/>
</dbReference>
<dbReference type="GeneID" id="25979834"/>
<dbReference type="OrthoDB" id="9974981at2759"/>
<dbReference type="InterPro" id="IPR045312">
    <property type="entry name" value="PCBER-like"/>
</dbReference>
<accession>F0XM57</accession>
<dbReference type="eggNOG" id="ENOG502S12R">
    <property type="taxonomic scope" value="Eukaryota"/>
</dbReference>
<dbReference type="GO" id="GO:0016491">
    <property type="term" value="F:oxidoreductase activity"/>
    <property type="evidence" value="ECO:0007669"/>
    <property type="project" value="UniProtKB-KW"/>
</dbReference>
<dbReference type="HOGENOM" id="CLU_044876_3_2_1"/>
<keyword evidence="5" id="KW-1185">Reference proteome</keyword>
<evidence type="ECO:0000313" key="4">
    <source>
        <dbReference type="EMBL" id="EFX01462.1"/>
    </source>
</evidence>
<dbReference type="InterPro" id="IPR051609">
    <property type="entry name" value="NmrA/Isoflavone_reductase-like"/>
</dbReference>
<evidence type="ECO:0000256" key="2">
    <source>
        <dbReference type="ARBA" id="ARBA00023002"/>
    </source>
</evidence>
<dbReference type="Gene3D" id="3.40.50.720">
    <property type="entry name" value="NAD(P)-binding Rossmann-like Domain"/>
    <property type="match status" value="1"/>
</dbReference>
<evidence type="ECO:0000313" key="5">
    <source>
        <dbReference type="Proteomes" id="UP000007796"/>
    </source>
</evidence>
<proteinExistence type="predicted"/>
<dbReference type="Gene3D" id="3.90.25.10">
    <property type="entry name" value="UDP-galactose 4-epimerase, domain 1"/>
    <property type="match status" value="1"/>
</dbReference>
<evidence type="ECO:0000256" key="1">
    <source>
        <dbReference type="ARBA" id="ARBA00022857"/>
    </source>
</evidence>
<keyword evidence="1" id="KW-0521">NADP</keyword>
<dbReference type="Pfam" id="PF05368">
    <property type="entry name" value="NmrA"/>
    <property type="match status" value="1"/>
</dbReference>
<dbReference type="InterPro" id="IPR008030">
    <property type="entry name" value="NmrA-like"/>
</dbReference>
<keyword evidence="2" id="KW-0560">Oxidoreductase</keyword>
<dbReference type="CDD" id="cd05259">
    <property type="entry name" value="PCBER_SDR_a"/>
    <property type="match status" value="1"/>
</dbReference>
<dbReference type="Proteomes" id="UP000007796">
    <property type="component" value="Unassembled WGS sequence"/>
</dbReference>
<dbReference type="PANTHER" id="PTHR47706">
    <property type="entry name" value="NMRA-LIKE FAMILY PROTEIN"/>
    <property type="match status" value="1"/>
</dbReference>
<dbReference type="EMBL" id="GL629794">
    <property type="protein sequence ID" value="EFX01462.1"/>
    <property type="molecule type" value="Genomic_DNA"/>
</dbReference>
<dbReference type="SUPFAM" id="SSF51735">
    <property type="entry name" value="NAD(P)-binding Rossmann-fold domains"/>
    <property type="match status" value="1"/>
</dbReference>
<dbReference type="InterPro" id="IPR036291">
    <property type="entry name" value="NAD(P)-bd_dom_sf"/>
</dbReference>
<organism evidence="5">
    <name type="scientific">Grosmannia clavigera (strain kw1407 / UAMH 11150)</name>
    <name type="common">Blue stain fungus</name>
    <name type="synonym">Graphiocladiella clavigera</name>
    <dbReference type="NCBI Taxonomy" id="655863"/>
    <lineage>
        <taxon>Eukaryota</taxon>
        <taxon>Fungi</taxon>
        <taxon>Dikarya</taxon>
        <taxon>Ascomycota</taxon>
        <taxon>Pezizomycotina</taxon>
        <taxon>Sordariomycetes</taxon>
        <taxon>Sordariomycetidae</taxon>
        <taxon>Ophiostomatales</taxon>
        <taxon>Ophiostomataceae</taxon>
        <taxon>Leptographium</taxon>
    </lineage>
</organism>
<dbReference type="AlphaFoldDB" id="F0XM57"/>
<evidence type="ECO:0000259" key="3">
    <source>
        <dbReference type="Pfam" id="PF05368"/>
    </source>
</evidence>
<protein>
    <recommendedName>
        <fullName evidence="3">NmrA-like domain-containing protein</fullName>
    </recommendedName>
</protein>
<dbReference type="RefSeq" id="XP_014170944.1">
    <property type="nucleotide sequence ID" value="XM_014315469.1"/>
</dbReference>
<sequence>MSPIKTVTVAGATGNVGPAVVEQLIKAGFSVTILSRPEAKHTFPTAAKVQLVDYDSLDSLAAALQGQDAVVSTLGAAGSFKQMTLVDAAIKAGVQRFIPSEFGCNTGNPKVAGLPILGSKVEFRTALQKKIAETGGKLSYTGIINGPFFDWGMRIGWLASLKPEGGSIGLWDGGDRVFSTTTLATVGRAVVGVLQHPEETKDRLVYVQDTALTLKQLSEKAQKALGAKGWQENSISVDAALAEGHELLQKPDANMGAVAMCFINTAIFGEGYGAHYKQNDNELLGIKDLTDDEITALIKSLSS</sequence>